<dbReference type="RefSeq" id="WP_022020505.1">
    <property type="nucleotide sequence ID" value="NZ_CAUDDV010000014.1"/>
</dbReference>
<dbReference type="AlphaFoldDB" id="A0A921HVL8"/>
<evidence type="ECO:0000313" key="6">
    <source>
        <dbReference type="Proteomes" id="UP000717835"/>
    </source>
</evidence>
<evidence type="ECO:0000256" key="1">
    <source>
        <dbReference type="ARBA" id="ARBA00023015"/>
    </source>
</evidence>
<name>A0A921HVL8_9BACT</name>
<reference evidence="5" key="2">
    <citation type="submission" date="2021-09" db="EMBL/GenBank/DDBJ databases">
        <authorList>
            <person name="Gilroy R."/>
        </authorList>
    </citation>
    <scope>NUCLEOTIDE SEQUENCE</scope>
    <source>
        <strain evidence="5">CHK55-1828</strain>
    </source>
</reference>
<keyword evidence="1" id="KW-0805">Transcription regulation</keyword>
<dbReference type="Gene3D" id="3.30.450.20">
    <property type="entry name" value="PAS domain"/>
    <property type="match status" value="1"/>
</dbReference>
<keyword evidence="3" id="KW-0804">Transcription</keyword>
<evidence type="ECO:0000256" key="3">
    <source>
        <dbReference type="ARBA" id="ARBA00023163"/>
    </source>
</evidence>
<dbReference type="GO" id="GO:0006355">
    <property type="term" value="P:regulation of DNA-templated transcription"/>
    <property type="evidence" value="ECO:0007669"/>
    <property type="project" value="InterPro"/>
</dbReference>
<evidence type="ECO:0000256" key="2">
    <source>
        <dbReference type="ARBA" id="ARBA00023125"/>
    </source>
</evidence>
<proteinExistence type="predicted"/>
<dbReference type="Pfam" id="PF00196">
    <property type="entry name" value="GerE"/>
    <property type="match status" value="1"/>
</dbReference>
<feature type="domain" description="HTH luxR-type" evidence="4">
    <location>
        <begin position="184"/>
        <end position="249"/>
    </location>
</feature>
<dbReference type="InterPro" id="IPR036388">
    <property type="entry name" value="WH-like_DNA-bd_sf"/>
</dbReference>
<dbReference type="SUPFAM" id="SSF46894">
    <property type="entry name" value="C-terminal effector domain of the bipartite response regulators"/>
    <property type="match status" value="1"/>
</dbReference>
<gene>
    <name evidence="5" type="ORF">K8W02_02415</name>
</gene>
<dbReference type="PANTHER" id="PTHR44688:SF16">
    <property type="entry name" value="DNA-BINDING TRANSCRIPTIONAL ACTIVATOR DEVR_DOSR"/>
    <property type="match status" value="1"/>
</dbReference>
<dbReference type="Proteomes" id="UP000717835">
    <property type="component" value="Unassembled WGS sequence"/>
</dbReference>
<dbReference type="GO" id="GO:0003677">
    <property type="term" value="F:DNA binding"/>
    <property type="evidence" value="ECO:0007669"/>
    <property type="project" value="UniProtKB-KW"/>
</dbReference>
<dbReference type="EMBL" id="DYVX01000016">
    <property type="protein sequence ID" value="HJF91232.1"/>
    <property type="molecule type" value="Genomic_DNA"/>
</dbReference>
<dbReference type="CDD" id="cd06170">
    <property type="entry name" value="LuxR_C_like"/>
    <property type="match status" value="1"/>
</dbReference>
<dbReference type="PROSITE" id="PS50043">
    <property type="entry name" value="HTH_LUXR_2"/>
    <property type="match status" value="1"/>
</dbReference>
<dbReference type="PANTHER" id="PTHR44688">
    <property type="entry name" value="DNA-BINDING TRANSCRIPTIONAL ACTIVATOR DEVR_DOSR"/>
    <property type="match status" value="1"/>
</dbReference>
<dbReference type="Gene3D" id="1.10.10.10">
    <property type="entry name" value="Winged helix-like DNA-binding domain superfamily/Winged helix DNA-binding domain"/>
    <property type="match status" value="1"/>
</dbReference>
<accession>A0A921HVL8</accession>
<keyword evidence="2" id="KW-0238">DNA-binding</keyword>
<comment type="caution">
    <text evidence="5">The sequence shown here is derived from an EMBL/GenBank/DDBJ whole genome shotgun (WGS) entry which is preliminary data.</text>
</comment>
<dbReference type="SMART" id="SM00421">
    <property type="entry name" value="HTH_LUXR"/>
    <property type="match status" value="1"/>
</dbReference>
<dbReference type="PRINTS" id="PR00038">
    <property type="entry name" value="HTHLUXR"/>
</dbReference>
<dbReference type="InterPro" id="IPR016032">
    <property type="entry name" value="Sig_transdc_resp-reg_C-effctor"/>
</dbReference>
<protein>
    <submittedName>
        <fullName evidence="5">LuxR C-terminal-related transcriptional regulator</fullName>
    </submittedName>
</protein>
<sequence length="251" mass="28619">MDTVDRLNREFSAQDFAENLPDSSVLERYREVARNYARMENAVAVLSDLRARVSYIYYGGFARMLGIGEAQKDDTIASIWEENLFRLVHPDDLAGKHLHELCFFHFVRQQPPGKRGDYYLQGQLRMKTVTNGYVPVLHRMFYIPISSSGTLWLALCLYSPLVFDMPAGAFIVHSVTGRTEELGERHGAMILSAREKQILSLIDKGLPSKEIADRLSISVHTVSRHRQEILNKLGTRNSIEACRVARELHLL</sequence>
<reference evidence="5" key="1">
    <citation type="journal article" date="2021" name="PeerJ">
        <title>Extensive microbial diversity within the chicken gut microbiome revealed by metagenomics and culture.</title>
        <authorList>
            <person name="Gilroy R."/>
            <person name="Ravi A."/>
            <person name="Getino M."/>
            <person name="Pursley I."/>
            <person name="Horton D.L."/>
            <person name="Alikhan N.F."/>
            <person name="Baker D."/>
            <person name="Gharbi K."/>
            <person name="Hall N."/>
            <person name="Watson M."/>
            <person name="Adriaenssens E.M."/>
            <person name="Foster-Nyarko E."/>
            <person name="Jarju S."/>
            <person name="Secka A."/>
            <person name="Antonio M."/>
            <person name="Oren A."/>
            <person name="Chaudhuri R.R."/>
            <person name="La Ragione R."/>
            <person name="Hildebrand F."/>
            <person name="Pallen M.J."/>
        </authorList>
    </citation>
    <scope>NUCLEOTIDE SEQUENCE</scope>
    <source>
        <strain evidence="5">CHK55-1828</strain>
    </source>
</reference>
<evidence type="ECO:0000313" key="5">
    <source>
        <dbReference type="EMBL" id="HJF91232.1"/>
    </source>
</evidence>
<dbReference type="InterPro" id="IPR000792">
    <property type="entry name" value="Tscrpt_reg_LuxR_C"/>
</dbReference>
<organism evidence="5 6">
    <name type="scientific">Mediterranea massiliensis</name>
    <dbReference type="NCBI Taxonomy" id="1841865"/>
    <lineage>
        <taxon>Bacteria</taxon>
        <taxon>Pseudomonadati</taxon>
        <taxon>Bacteroidota</taxon>
        <taxon>Bacteroidia</taxon>
        <taxon>Bacteroidales</taxon>
        <taxon>Bacteroidaceae</taxon>
        <taxon>Mediterranea</taxon>
    </lineage>
</organism>
<evidence type="ECO:0000259" key="4">
    <source>
        <dbReference type="PROSITE" id="PS50043"/>
    </source>
</evidence>